<dbReference type="SUPFAM" id="SSF69593">
    <property type="entry name" value="Glycerol-3-phosphate (1)-acyltransferase"/>
    <property type="match status" value="1"/>
</dbReference>
<dbReference type="SMART" id="SM00563">
    <property type="entry name" value="PlsC"/>
    <property type="match status" value="1"/>
</dbReference>
<dbReference type="CDD" id="cd07988">
    <property type="entry name" value="LPLAT_ABO13168-like"/>
    <property type="match status" value="1"/>
</dbReference>
<dbReference type="InterPro" id="IPR002123">
    <property type="entry name" value="Plipid/glycerol_acylTrfase"/>
</dbReference>
<dbReference type="GO" id="GO:0006654">
    <property type="term" value="P:phosphatidic acid biosynthetic process"/>
    <property type="evidence" value="ECO:0007669"/>
    <property type="project" value="TreeGrafter"/>
</dbReference>
<accession>A0A098GAG1</accession>
<dbReference type="STRING" id="1212491.LFA_3128"/>
<evidence type="ECO:0000256" key="3">
    <source>
        <dbReference type="ARBA" id="ARBA00023315"/>
    </source>
</evidence>
<sequence>METLCRIILKLMGWKIIGALPQDKKYIVIVAPHTSNWDLVIGLFARFAVGVKINFLAKKQLFFFPLGNLLRALGGTAVDRSKNGNKVEQIVALYKQLDELKLGLAPEGTRSSVLRWKEGFYHIAIQVAIPIVMVGFDYSTKEVRIHEPFWPTGDINQDFPQFVDYFRTIKGRYPKELPEFRPKE</sequence>
<dbReference type="Pfam" id="PF01553">
    <property type="entry name" value="Acyltransferase"/>
    <property type="match status" value="1"/>
</dbReference>
<keyword evidence="3 5" id="KW-0012">Acyltransferase</keyword>
<dbReference type="HOGENOM" id="CLU_099447_0_0_6"/>
<organism evidence="5 6">
    <name type="scientific">Legionella fallonii LLAP-10</name>
    <dbReference type="NCBI Taxonomy" id="1212491"/>
    <lineage>
        <taxon>Bacteria</taxon>
        <taxon>Pseudomonadati</taxon>
        <taxon>Pseudomonadota</taxon>
        <taxon>Gammaproteobacteria</taxon>
        <taxon>Legionellales</taxon>
        <taxon>Legionellaceae</taxon>
        <taxon>Legionella</taxon>
    </lineage>
</organism>
<dbReference type="OrthoDB" id="9796839at2"/>
<dbReference type="EMBL" id="LN614827">
    <property type="protein sequence ID" value="CEG58470.1"/>
    <property type="molecule type" value="Genomic_DNA"/>
</dbReference>
<proteinExistence type="predicted"/>
<dbReference type="KEGG" id="lfa:LFA_3128"/>
<dbReference type="PANTHER" id="PTHR10434">
    <property type="entry name" value="1-ACYL-SN-GLYCEROL-3-PHOSPHATE ACYLTRANSFERASE"/>
    <property type="match status" value="1"/>
</dbReference>
<dbReference type="GO" id="GO:0003841">
    <property type="term" value="F:1-acylglycerol-3-phosphate O-acyltransferase activity"/>
    <property type="evidence" value="ECO:0007669"/>
    <property type="project" value="TreeGrafter"/>
</dbReference>
<reference evidence="6" key="1">
    <citation type="submission" date="2014-09" db="EMBL/GenBank/DDBJ databases">
        <authorList>
            <person name="Gomez-Valero L."/>
        </authorList>
    </citation>
    <scope>NUCLEOTIDE SEQUENCE [LARGE SCALE GENOMIC DNA]</scope>
    <source>
        <strain evidence="6">ATCC700992</strain>
    </source>
</reference>
<evidence type="ECO:0000256" key="1">
    <source>
        <dbReference type="ARBA" id="ARBA00005189"/>
    </source>
</evidence>
<dbReference type="Proteomes" id="UP000032430">
    <property type="component" value="Chromosome I"/>
</dbReference>
<dbReference type="PANTHER" id="PTHR10434:SF9">
    <property type="entry name" value="PHOSPHOLIPID_GLYCEROL ACYLTRANSFERASE DOMAIN-CONTAINING PROTEIN"/>
    <property type="match status" value="1"/>
</dbReference>
<dbReference type="RefSeq" id="WP_045096782.1">
    <property type="nucleotide sequence ID" value="NZ_LN614827.1"/>
</dbReference>
<evidence type="ECO:0000259" key="4">
    <source>
        <dbReference type="SMART" id="SM00563"/>
    </source>
</evidence>
<feature type="domain" description="Phospholipid/glycerol acyltransferase" evidence="4">
    <location>
        <begin position="27"/>
        <end position="139"/>
    </location>
</feature>
<comment type="pathway">
    <text evidence="1">Lipid metabolism.</text>
</comment>
<keyword evidence="2 5" id="KW-0808">Transferase</keyword>
<name>A0A098GAG1_9GAMM</name>
<evidence type="ECO:0000313" key="5">
    <source>
        <dbReference type="EMBL" id="CEG58470.1"/>
    </source>
</evidence>
<dbReference type="AlphaFoldDB" id="A0A098GAG1"/>
<protein>
    <submittedName>
        <fullName evidence="5">Acyltransferase</fullName>
    </submittedName>
</protein>
<evidence type="ECO:0000256" key="2">
    <source>
        <dbReference type="ARBA" id="ARBA00022679"/>
    </source>
</evidence>
<evidence type="ECO:0000313" key="6">
    <source>
        <dbReference type="Proteomes" id="UP000032430"/>
    </source>
</evidence>
<gene>
    <name evidence="5" type="ORF">LFA_3128</name>
</gene>
<keyword evidence="6" id="KW-1185">Reference proteome</keyword>